<organism evidence="5 6">
    <name type="scientific">Ilyobacter polytropus (strain ATCC 51220 / DSM 2926 / LMG 16218 / CuHBu1)</name>
    <dbReference type="NCBI Taxonomy" id="572544"/>
    <lineage>
        <taxon>Bacteria</taxon>
        <taxon>Fusobacteriati</taxon>
        <taxon>Fusobacteriota</taxon>
        <taxon>Fusobacteriia</taxon>
        <taxon>Fusobacteriales</taxon>
        <taxon>Fusobacteriaceae</taxon>
        <taxon>Ilyobacter</taxon>
    </lineage>
</organism>
<dbReference type="RefSeq" id="WP_013387221.1">
    <property type="nucleotide sequence ID" value="NC_014632.1"/>
</dbReference>
<evidence type="ECO:0000256" key="3">
    <source>
        <dbReference type="ARBA" id="ARBA00023163"/>
    </source>
</evidence>
<reference evidence="5 6" key="1">
    <citation type="journal article" date="2010" name="Stand. Genomic Sci.">
        <title>Complete genome sequence of Ilyobacter polytropus type strain (CuHbu1).</title>
        <authorList>
            <person name="Sikorski J."/>
            <person name="Chertkov O."/>
            <person name="Lapidus A."/>
            <person name="Nolan M."/>
            <person name="Lucas S."/>
            <person name="Del Rio T.G."/>
            <person name="Tice H."/>
            <person name="Cheng J.F."/>
            <person name="Tapia R."/>
            <person name="Han C."/>
            <person name="Goodwin L."/>
            <person name="Pitluck S."/>
            <person name="Liolios K."/>
            <person name="Ivanova N."/>
            <person name="Mavromatis K."/>
            <person name="Mikhailova N."/>
            <person name="Pati A."/>
            <person name="Chen A."/>
            <person name="Palaniappan K."/>
            <person name="Land M."/>
            <person name="Hauser L."/>
            <person name="Chang Y.J."/>
            <person name="Jeffries C.D."/>
            <person name="Brambilla E."/>
            <person name="Yasawong M."/>
            <person name="Rohde M."/>
            <person name="Pukall R."/>
            <person name="Spring S."/>
            <person name="Goker M."/>
            <person name="Woyke T."/>
            <person name="Bristow J."/>
            <person name="Eisen J.A."/>
            <person name="Markowitz V."/>
            <person name="Hugenholtz P."/>
            <person name="Kyrpides N.C."/>
            <person name="Klenk H.P."/>
        </authorList>
    </citation>
    <scope>NUCLEOTIDE SEQUENCE [LARGE SCALE GENOMIC DNA]</scope>
    <source>
        <strain evidence="6">ATCC 51220 / DSM 2926 / LMG 16218 / CuHBu1</strain>
    </source>
</reference>
<evidence type="ECO:0000313" key="5">
    <source>
        <dbReference type="EMBL" id="ADO82551.1"/>
    </source>
</evidence>
<dbReference type="GO" id="GO:0003677">
    <property type="term" value="F:DNA binding"/>
    <property type="evidence" value="ECO:0007669"/>
    <property type="project" value="UniProtKB-KW"/>
</dbReference>
<dbReference type="SUPFAM" id="SSF46785">
    <property type="entry name" value="Winged helix' DNA-binding domain"/>
    <property type="match status" value="1"/>
</dbReference>
<evidence type="ECO:0000259" key="4">
    <source>
        <dbReference type="PROSITE" id="PS50042"/>
    </source>
</evidence>
<dbReference type="EMBL" id="CP002281">
    <property type="protein sequence ID" value="ADO82551.1"/>
    <property type="molecule type" value="Genomic_DNA"/>
</dbReference>
<dbReference type="STRING" id="572544.Ilyop_0765"/>
<dbReference type="SUPFAM" id="SSF51206">
    <property type="entry name" value="cAMP-binding domain-like"/>
    <property type="match status" value="1"/>
</dbReference>
<sequence>MENSREIEKFIKKYKLDKYLEGYNYRDIEIKVLEKGSYLMMSGMDKRKLYLFVDGLLKVTLLSSDGDEMLLELTKPFDILGDVEFLLEEDVHYNIQIKERSTFLELDFDKAVKNLKFYQLMAKTLAKKLRNTSKKYSAKKLCNSEVLVAKFILENREYFLSTIKYGDISKLLGLSERQLRRILKKFEDEKLIKRNGRKIEILNKNGIKRLT</sequence>
<dbReference type="InterPro" id="IPR018490">
    <property type="entry name" value="cNMP-bd_dom_sf"/>
</dbReference>
<dbReference type="Proteomes" id="UP000006875">
    <property type="component" value="Chromosome"/>
</dbReference>
<dbReference type="PROSITE" id="PS50042">
    <property type="entry name" value="CNMP_BINDING_3"/>
    <property type="match status" value="1"/>
</dbReference>
<protein>
    <submittedName>
        <fullName evidence="5">Transcriptional regulator, Crp/Fnr family</fullName>
    </submittedName>
</protein>
<accession>E3H770</accession>
<evidence type="ECO:0000313" key="6">
    <source>
        <dbReference type="Proteomes" id="UP000006875"/>
    </source>
</evidence>
<feature type="domain" description="Cyclic nucleotide-binding" evidence="4">
    <location>
        <begin position="7"/>
        <end position="107"/>
    </location>
</feature>
<proteinExistence type="predicted"/>
<dbReference type="eggNOG" id="COG0664">
    <property type="taxonomic scope" value="Bacteria"/>
</dbReference>
<dbReference type="InterPro" id="IPR036390">
    <property type="entry name" value="WH_DNA-bd_sf"/>
</dbReference>
<dbReference type="KEGG" id="ipo:Ilyop_0765"/>
<keyword evidence="1" id="KW-0805">Transcription regulation</keyword>
<dbReference type="AlphaFoldDB" id="E3H770"/>
<keyword evidence="2" id="KW-0238">DNA-binding</keyword>
<keyword evidence="6" id="KW-1185">Reference proteome</keyword>
<evidence type="ECO:0000256" key="2">
    <source>
        <dbReference type="ARBA" id="ARBA00023125"/>
    </source>
</evidence>
<dbReference type="CDD" id="cd00038">
    <property type="entry name" value="CAP_ED"/>
    <property type="match status" value="1"/>
</dbReference>
<dbReference type="GO" id="GO:0006355">
    <property type="term" value="P:regulation of DNA-templated transcription"/>
    <property type="evidence" value="ECO:0007669"/>
    <property type="project" value="InterPro"/>
</dbReference>
<keyword evidence="3" id="KW-0804">Transcription</keyword>
<dbReference type="Pfam" id="PF00027">
    <property type="entry name" value="cNMP_binding"/>
    <property type="match status" value="1"/>
</dbReference>
<dbReference type="InterPro" id="IPR012318">
    <property type="entry name" value="HTH_CRP"/>
</dbReference>
<dbReference type="Pfam" id="PF13545">
    <property type="entry name" value="HTH_Crp_2"/>
    <property type="match status" value="1"/>
</dbReference>
<dbReference type="InterPro" id="IPR000595">
    <property type="entry name" value="cNMP-bd_dom"/>
</dbReference>
<dbReference type="Gene3D" id="2.60.120.10">
    <property type="entry name" value="Jelly Rolls"/>
    <property type="match status" value="1"/>
</dbReference>
<gene>
    <name evidence="5" type="ordered locus">Ilyop_0765</name>
</gene>
<dbReference type="HOGENOM" id="CLU_075053_11_0_0"/>
<evidence type="ECO:0000256" key="1">
    <source>
        <dbReference type="ARBA" id="ARBA00023015"/>
    </source>
</evidence>
<name>E3H770_ILYPC</name>
<dbReference type="InterPro" id="IPR014710">
    <property type="entry name" value="RmlC-like_jellyroll"/>
</dbReference>